<keyword evidence="2" id="KW-0472">Membrane</keyword>
<feature type="region of interest" description="Disordered" evidence="1">
    <location>
        <begin position="158"/>
        <end position="186"/>
    </location>
</feature>
<dbReference type="EMBL" id="JBANDL010000002">
    <property type="protein sequence ID" value="MEI2453101.1"/>
    <property type="molecule type" value="Genomic_DNA"/>
</dbReference>
<dbReference type="PANTHER" id="PTHR36840:SF1">
    <property type="entry name" value="BLL5714 PROTEIN"/>
    <property type="match status" value="1"/>
</dbReference>
<evidence type="ECO:0000256" key="2">
    <source>
        <dbReference type="SAM" id="Phobius"/>
    </source>
</evidence>
<dbReference type="InterPro" id="IPR010640">
    <property type="entry name" value="Low_temperature_requirement_A"/>
</dbReference>
<reference evidence="3 4" key="1">
    <citation type="submission" date="2024-02" db="EMBL/GenBank/DDBJ databases">
        <title>Lysobacter Genome Sequencing and Mining.</title>
        <authorList>
            <person name="Bierman J."/>
            <person name="Walker M.C."/>
        </authorList>
    </citation>
    <scope>NUCLEOTIDE SEQUENCE [LARGE SCALE GENOMIC DNA]</scope>
    <source>
        <strain evidence="3 4">PB6250</strain>
    </source>
</reference>
<evidence type="ECO:0000313" key="3">
    <source>
        <dbReference type="EMBL" id="MEI2453101.1"/>
    </source>
</evidence>
<keyword evidence="4" id="KW-1185">Reference proteome</keyword>
<evidence type="ECO:0000313" key="4">
    <source>
        <dbReference type="Proteomes" id="UP001387215"/>
    </source>
</evidence>
<feature type="region of interest" description="Disordered" evidence="1">
    <location>
        <begin position="1"/>
        <end position="23"/>
    </location>
</feature>
<feature type="transmembrane region" description="Helical" evidence="2">
    <location>
        <begin position="93"/>
        <end position="111"/>
    </location>
</feature>
<protein>
    <submittedName>
        <fullName evidence="3">Low temperature requirement protein A</fullName>
    </submittedName>
</protein>
<organism evidence="3 4">
    <name type="scientific">Lysobacter firmicutimachus</name>
    <dbReference type="NCBI Taxonomy" id="1792846"/>
    <lineage>
        <taxon>Bacteria</taxon>
        <taxon>Pseudomonadati</taxon>
        <taxon>Pseudomonadota</taxon>
        <taxon>Gammaproteobacteria</taxon>
        <taxon>Lysobacterales</taxon>
        <taxon>Lysobacteraceae</taxon>
        <taxon>Lysobacter</taxon>
    </lineage>
</organism>
<name>A0ABU8CWF8_9GAMM</name>
<dbReference type="PANTHER" id="PTHR36840">
    <property type="entry name" value="BLL5714 PROTEIN"/>
    <property type="match status" value="1"/>
</dbReference>
<accession>A0ABU8CWF8</accession>
<evidence type="ECO:0000256" key="1">
    <source>
        <dbReference type="SAM" id="MobiDB-lite"/>
    </source>
</evidence>
<dbReference type="Pfam" id="PF06772">
    <property type="entry name" value="LtrA"/>
    <property type="match status" value="1"/>
</dbReference>
<keyword evidence="2" id="KW-1133">Transmembrane helix</keyword>
<keyword evidence="2" id="KW-0812">Transmembrane</keyword>
<proteinExistence type="predicted"/>
<gene>
    <name evidence="3" type="ORF">V2J18_00260</name>
</gene>
<sequence>MNNSSDPKSLHHHVRRMGGRDPHEAHRVATPLELLFDLTFVISFGSAASQFAHALAEGHYSTALIGFGLTSFGICWVWVNFSWFSAAYDTDDWLFRIMTMTQMIGVLIFAIGRPRLFASLESDDGRASTGMMVFGYVVMRVALVLQWLRAASQNPTETGGRVHFQRPAPETPCRRIPSRSRFAGQPGRRSLRQFCLTTGPSPVPTQAANPRAKDKLPFGLLRSMHVRPGVPKGPLHTE</sequence>
<comment type="caution">
    <text evidence="3">The sequence shown here is derived from an EMBL/GenBank/DDBJ whole genome shotgun (WGS) entry which is preliminary data.</text>
</comment>
<dbReference type="RefSeq" id="WP_336130523.1">
    <property type="nucleotide sequence ID" value="NZ_JBANDL010000002.1"/>
</dbReference>
<feature type="transmembrane region" description="Helical" evidence="2">
    <location>
        <begin position="131"/>
        <end position="148"/>
    </location>
</feature>
<dbReference type="Proteomes" id="UP001387215">
    <property type="component" value="Unassembled WGS sequence"/>
</dbReference>
<feature type="transmembrane region" description="Helical" evidence="2">
    <location>
        <begin position="63"/>
        <end position="81"/>
    </location>
</feature>